<gene>
    <name evidence="2" type="ORF">GRI43_10305</name>
</gene>
<dbReference type="AlphaFoldDB" id="A0A6I4V647"/>
<feature type="transmembrane region" description="Helical" evidence="1">
    <location>
        <begin position="287"/>
        <end position="306"/>
    </location>
</feature>
<feature type="transmembrane region" description="Helical" evidence="1">
    <location>
        <begin position="108"/>
        <end position="130"/>
    </location>
</feature>
<comment type="caution">
    <text evidence="2">The sequence shown here is derived from an EMBL/GenBank/DDBJ whole genome shotgun (WGS) entry which is preliminary data.</text>
</comment>
<feature type="transmembrane region" description="Helical" evidence="1">
    <location>
        <begin position="422"/>
        <end position="439"/>
    </location>
</feature>
<feature type="transmembrane region" description="Helical" evidence="1">
    <location>
        <begin position="165"/>
        <end position="182"/>
    </location>
</feature>
<keyword evidence="3" id="KW-1185">Reference proteome</keyword>
<proteinExistence type="predicted"/>
<keyword evidence="1" id="KW-0472">Membrane</keyword>
<feature type="transmembrane region" description="Helical" evidence="1">
    <location>
        <begin position="394"/>
        <end position="410"/>
    </location>
</feature>
<name>A0A6I4V647_9SPHN</name>
<sequence>MAGGDRRDRQHERPNRRIMLVWAALSAIFIAIGLPRLLQGQFPDPDDALRLVQVRDLIAGQGWFDIHQYRIDPPTGTQMHWSRLVDIPLALLIFVLSPVLGQSGAETAALVMVPLLTLGAVLFLIGRLAWRLFDTQVAGFACLCIGLLAPLVFQLQPMRVDHHGWQIVAVAAALWAMAHRSALQGGAIAGLAMAAGLTISIEILPMVALFGAVLFIRWFRDRAARWWLVGYMQALALGLSVIFFLTRGTADLAQYCDAVSPAHLGFFIITAIGTGAIAAAPAMPRPALVAVFGLTGAAGLSFFGLASPKCLITPFASLDPLVHDYWYVHILEGRPFWEQDLSEAVPTLLQLLVAFSATLILWQKSHDWLRSWWGEYAFLIAGSIVMSLLVWRSAAFACVIAAIPLGWLATRLFRILRIEDRLLAKVGAVAATILLLLPATPVRVWDAVSALDEDSAGTPAGIVRSSDCQLQQSARQLKRLENGTIFAPLDIGPVILLDTDHAVIATSHHRAEMAMRDVILAFTSDPVTAQRIIGKRGAAYVALCSDLAEPNLYAQANPGGLAAQLISGENPEWLEPVELDTPDSFRVWRVRN</sequence>
<dbReference type="EMBL" id="WTYP01000002">
    <property type="protein sequence ID" value="MXP47774.1"/>
    <property type="molecule type" value="Genomic_DNA"/>
</dbReference>
<reference evidence="2 3" key="1">
    <citation type="submission" date="2019-12" db="EMBL/GenBank/DDBJ databases">
        <title>Genomic-based taxomic classification of the family Erythrobacteraceae.</title>
        <authorList>
            <person name="Xu L."/>
        </authorList>
    </citation>
    <scope>NUCLEOTIDE SEQUENCE [LARGE SCALE GENOMIC DNA]</scope>
    <source>
        <strain evidence="2 3">SW-109</strain>
    </source>
</reference>
<evidence type="ECO:0000313" key="3">
    <source>
        <dbReference type="Proteomes" id="UP000471435"/>
    </source>
</evidence>
<organism evidence="2 3">
    <name type="scientific">Pontixanthobacter luteolus</name>
    <dbReference type="NCBI Taxonomy" id="295089"/>
    <lineage>
        <taxon>Bacteria</taxon>
        <taxon>Pseudomonadati</taxon>
        <taxon>Pseudomonadota</taxon>
        <taxon>Alphaproteobacteria</taxon>
        <taxon>Sphingomonadales</taxon>
        <taxon>Erythrobacteraceae</taxon>
        <taxon>Pontixanthobacter</taxon>
    </lineage>
</organism>
<feature type="transmembrane region" description="Helical" evidence="1">
    <location>
        <begin position="258"/>
        <end position="280"/>
    </location>
</feature>
<dbReference type="Proteomes" id="UP000471435">
    <property type="component" value="Unassembled WGS sequence"/>
</dbReference>
<feature type="transmembrane region" description="Helical" evidence="1">
    <location>
        <begin position="136"/>
        <end position="153"/>
    </location>
</feature>
<keyword evidence="1" id="KW-0812">Transmembrane</keyword>
<feature type="transmembrane region" description="Helical" evidence="1">
    <location>
        <begin position="81"/>
        <end position="101"/>
    </location>
</feature>
<evidence type="ECO:0008006" key="4">
    <source>
        <dbReference type="Google" id="ProtNLM"/>
    </source>
</evidence>
<dbReference type="OrthoDB" id="1082056at2"/>
<feature type="transmembrane region" description="Helical" evidence="1">
    <location>
        <begin position="228"/>
        <end position="246"/>
    </location>
</feature>
<protein>
    <recommendedName>
        <fullName evidence="4">4-amino-4-deoxy-L-arabinose transferase</fullName>
    </recommendedName>
</protein>
<evidence type="ECO:0000313" key="2">
    <source>
        <dbReference type="EMBL" id="MXP47774.1"/>
    </source>
</evidence>
<evidence type="ECO:0000256" key="1">
    <source>
        <dbReference type="SAM" id="Phobius"/>
    </source>
</evidence>
<feature type="transmembrane region" description="Helical" evidence="1">
    <location>
        <begin position="188"/>
        <end position="216"/>
    </location>
</feature>
<keyword evidence="1" id="KW-1133">Transmembrane helix</keyword>
<accession>A0A6I4V647</accession>
<feature type="transmembrane region" description="Helical" evidence="1">
    <location>
        <begin position="20"/>
        <end position="38"/>
    </location>
</feature>